<dbReference type="EMBL" id="LKMD01000100">
    <property type="protein sequence ID" value="PIB01360.1"/>
    <property type="molecule type" value="Genomic_DNA"/>
</dbReference>
<feature type="region of interest" description="Disordered" evidence="1">
    <location>
        <begin position="1"/>
        <end position="103"/>
    </location>
</feature>
<organism evidence="2 3">
    <name type="scientific">Cercospora beticola</name>
    <name type="common">Sugarbeet leaf spot fungus</name>
    <dbReference type="NCBI Taxonomy" id="122368"/>
    <lineage>
        <taxon>Eukaryota</taxon>
        <taxon>Fungi</taxon>
        <taxon>Dikarya</taxon>
        <taxon>Ascomycota</taxon>
        <taxon>Pezizomycotina</taxon>
        <taxon>Dothideomycetes</taxon>
        <taxon>Dothideomycetidae</taxon>
        <taxon>Mycosphaerellales</taxon>
        <taxon>Mycosphaerellaceae</taxon>
        <taxon>Cercospora</taxon>
    </lineage>
</organism>
<feature type="compositionally biased region" description="Low complexity" evidence="1">
    <location>
        <begin position="177"/>
        <end position="197"/>
    </location>
</feature>
<feature type="compositionally biased region" description="Polar residues" evidence="1">
    <location>
        <begin position="138"/>
        <end position="148"/>
    </location>
</feature>
<evidence type="ECO:0000313" key="3">
    <source>
        <dbReference type="Proteomes" id="UP000230605"/>
    </source>
</evidence>
<sequence length="444" mass="48949">MLAPSTMGSTELRIDRRPHPDLPWDTDNIFKHKYASSRSSWRPSWLARSSTSSKSQRSSSSTSRSDSISTRPASATNVYRLPDASHGRPKETELIPSDKSPTVPEMRYEFMDETFDFPLPTAKTCPEPNAVVDDASEHSSIVPSTAKSTKQRSSECDSLARHPLPSTHDARSQTSIGRGSIASRASTSTSGGTRASTDGAEIEMASEEHFGYWNASFAVRIPVNAALCGGFLLRVKISQRQTPAHAISSRDICLDTEVMQLSAVLARATSPAQLVRQLQTLKLASAIVVLKTSLEAAQTPGIPLKVAEKLQRRNMETTKKDRPLWPDMVKQLKKVPQDRLVLLMFLVSIARRLQRAGVTIDGNEPAVYLLQSMWPPSWVVSDLSRMLVEHFDDIPGEFPTRLTAINYRLAAGKRHNMLTAMEHQERAATEAALAGGRYLQLGLC</sequence>
<gene>
    <name evidence="2" type="ORF">CB0940_01154</name>
</gene>
<evidence type="ECO:0000313" key="2">
    <source>
        <dbReference type="EMBL" id="PIB01360.1"/>
    </source>
</evidence>
<name>A0A2G5I9B4_CERBT</name>
<dbReference type="OrthoDB" id="3641845at2759"/>
<proteinExistence type="predicted"/>
<protein>
    <submittedName>
        <fullName evidence="2">Uncharacterized protein</fullName>
    </submittedName>
</protein>
<evidence type="ECO:0000256" key="1">
    <source>
        <dbReference type="SAM" id="MobiDB-lite"/>
    </source>
</evidence>
<dbReference type="AlphaFoldDB" id="A0A2G5I9B4"/>
<reference evidence="2 3" key="1">
    <citation type="submission" date="2015-10" db="EMBL/GenBank/DDBJ databases">
        <title>The cercosporin biosynthetic gene cluster was horizontally transferred to several fungal lineages and shown to be expanded in Cercospora beticola based on microsynteny with recipient genomes.</title>
        <authorList>
            <person name="De Jonge R."/>
            <person name="Ebert M.K."/>
            <person name="Suttle J.C."/>
            <person name="Jurick Ii W.M."/>
            <person name="Secor G.A."/>
            <person name="Thomma B.P."/>
            <person name="Van De Peer Y."/>
            <person name="Bolton M.D."/>
        </authorList>
    </citation>
    <scope>NUCLEOTIDE SEQUENCE [LARGE SCALE GENOMIC DNA]</scope>
    <source>
        <strain evidence="2 3">09-40</strain>
    </source>
</reference>
<dbReference type="Proteomes" id="UP000230605">
    <property type="component" value="Chromosome 1"/>
</dbReference>
<feature type="compositionally biased region" description="Low complexity" evidence="1">
    <location>
        <begin position="48"/>
        <end position="71"/>
    </location>
</feature>
<feature type="compositionally biased region" description="Basic and acidic residues" evidence="1">
    <location>
        <begin position="83"/>
        <end position="93"/>
    </location>
</feature>
<feature type="compositionally biased region" description="Basic and acidic residues" evidence="1">
    <location>
        <begin position="12"/>
        <end position="22"/>
    </location>
</feature>
<comment type="caution">
    <text evidence="2">The sequence shown here is derived from an EMBL/GenBank/DDBJ whole genome shotgun (WGS) entry which is preliminary data.</text>
</comment>
<accession>A0A2G5I9B4</accession>
<feature type="region of interest" description="Disordered" evidence="1">
    <location>
        <begin position="133"/>
        <end position="198"/>
    </location>
</feature>